<proteinExistence type="inferred from homology"/>
<sequence length="258" mass="26805">MPEITAVGWALLAFGALVVGLSKTAIPGAGTVAVALFAAVLPARSSTATLLLLLILGDVLALSMYRRHADWRALLRLAPAVVLGMVVGALFLLFADDGAVRRVIGGILLALLALTVWLRRRPAPRPAPTRAPDDEHRAAPAGRLAAAGYGSLGGFTTMVANAGGPVMSLYFLAARFDAKAFLGTAAWFFAIVNVAKLPFMIGSGLLTVDALLLDLLLVPAVLVGALVGRLVVARMTQSLFELIVMGLTAVTAVYLIVA</sequence>
<evidence type="ECO:0000256" key="6">
    <source>
        <dbReference type="ARBA" id="ARBA00022989"/>
    </source>
</evidence>
<dbReference type="InterPro" id="IPR052017">
    <property type="entry name" value="TSUP"/>
</dbReference>
<feature type="transmembrane region" description="Helical" evidence="8">
    <location>
        <begin position="32"/>
        <end position="61"/>
    </location>
</feature>
<keyword evidence="10" id="KW-1185">Reference proteome</keyword>
<dbReference type="GO" id="GO:0005886">
    <property type="term" value="C:plasma membrane"/>
    <property type="evidence" value="ECO:0007669"/>
    <property type="project" value="UniProtKB-SubCell"/>
</dbReference>
<feature type="transmembrane region" description="Helical" evidence="8">
    <location>
        <begin position="239"/>
        <end position="257"/>
    </location>
</feature>
<organism evidence="9 10">
    <name type="scientific">Microbacterium telephonicum</name>
    <dbReference type="NCBI Taxonomy" id="1714841"/>
    <lineage>
        <taxon>Bacteria</taxon>
        <taxon>Bacillati</taxon>
        <taxon>Actinomycetota</taxon>
        <taxon>Actinomycetes</taxon>
        <taxon>Micrococcales</taxon>
        <taxon>Microbacteriaceae</taxon>
        <taxon>Microbacterium</taxon>
    </lineage>
</organism>
<accession>A0A498CBY5</accession>
<comment type="caution">
    <text evidence="9">The sequence shown here is derived from an EMBL/GenBank/DDBJ whole genome shotgun (WGS) entry which is preliminary data.</text>
</comment>
<feature type="transmembrane region" description="Helical" evidence="8">
    <location>
        <begin position="73"/>
        <end position="93"/>
    </location>
</feature>
<gene>
    <name evidence="9" type="ORF">C7474_0560</name>
</gene>
<keyword evidence="6 8" id="KW-1133">Transmembrane helix</keyword>
<keyword evidence="7 8" id="KW-0472">Membrane</keyword>
<keyword evidence="5 8" id="KW-0812">Transmembrane</keyword>
<evidence type="ECO:0000256" key="7">
    <source>
        <dbReference type="ARBA" id="ARBA00023136"/>
    </source>
</evidence>
<keyword evidence="3" id="KW-0813">Transport</keyword>
<dbReference type="AlphaFoldDB" id="A0A498CBY5"/>
<dbReference type="Pfam" id="PF01925">
    <property type="entry name" value="TauE"/>
    <property type="match status" value="1"/>
</dbReference>
<comment type="similarity">
    <text evidence="2 8">Belongs to the 4-toluene sulfonate uptake permease (TSUP) (TC 2.A.102) family.</text>
</comment>
<dbReference type="PANTHER" id="PTHR30269:SF23">
    <property type="entry name" value="MEMBRANE TRANSPORTER PROTEIN YDHB-RELATED"/>
    <property type="match status" value="1"/>
</dbReference>
<evidence type="ECO:0000256" key="4">
    <source>
        <dbReference type="ARBA" id="ARBA00022475"/>
    </source>
</evidence>
<feature type="transmembrane region" description="Helical" evidence="8">
    <location>
        <begin position="211"/>
        <end position="232"/>
    </location>
</feature>
<evidence type="ECO:0000256" key="1">
    <source>
        <dbReference type="ARBA" id="ARBA00004651"/>
    </source>
</evidence>
<evidence type="ECO:0000313" key="10">
    <source>
        <dbReference type="Proteomes" id="UP000273158"/>
    </source>
</evidence>
<reference evidence="9 10" key="1">
    <citation type="journal article" date="2015" name="Stand. Genomic Sci.">
        <title>Genomic Encyclopedia of Bacterial and Archaeal Type Strains, Phase III: the genomes of soil and plant-associated and newly described type strains.</title>
        <authorList>
            <person name="Whitman W.B."/>
            <person name="Woyke T."/>
            <person name="Klenk H.P."/>
            <person name="Zhou Y."/>
            <person name="Lilburn T.G."/>
            <person name="Beck B.J."/>
            <person name="De Vos P."/>
            <person name="Vandamme P."/>
            <person name="Eisen J.A."/>
            <person name="Garrity G."/>
            <person name="Hugenholtz P."/>
            <person name="Kyrpides N.C."/>
        </authorList>
    </citation>
    <scope>NUCLEOTIDE SEQUENCE [LARGE SCALE GENOMIC DNA]</scope>
    <source>
        <strain evidence="9 10">S2T63</strain>
    </source>
</reference>
<name>A0A498CBY5_9MICO</name>
<protein>
    <recommendedName>
        <fullName evidence="8">Probable membrane transporter protein</fullName>
    </recommendedName>
</protein>
<evidence type="ECO:0000256" key="5">
    <source>
        <dbReference type="ARBA" id="ARBA00022692"/>
    </source>
</evidence>
<dbReference type="PANTHER" id="PTHR30269">
    <property type="entry name" value="TRANSMEMBRANE PROTEIN YFCA"/>
    <property type="match status" value="1"/>
</dbReference>
<dbReference type="InterPro" id="IPR002781">
    <property type="entry name" value="TM_pro_TauE-like"/>
</dbReference>
<dbReference type="EMBL" id="RCDB01000001">
    <property type="protein sequence ID" value="RLK52609.1"/>
    <property type="molecule type" value="Genomic_DNA"/>
</dbReference>
<evidence type="ECO:0000256" key="8">
    <source>
        <dbReference type="RuleBase" id="RU363041"/>
    </source>
</evidence>
<comment type="subcellular location">
    <subcellularLocation>
        <location evidence="1 8">Cell membrane</location>
        <topology evidence="1 8">Multi-pass membrane protein</topology>
    </subcellularLocation>
</comment>
<evidence type="ECO:0000256" key="2">
    <source>
        <dbReference type="ARBA" id="ARBA00009142"/>
    </source>
</evidence>
<keyword evidence="4 8" id="KW-1003">Cell membrane</keyword>
<feature type="transmembrane region" description="Helical" evidence="8">
    <location>
        <begin position="180"/>
        <end position="199"/>
    </location>
</feature>
<dbReference type="Proteomes" id="UP000273158">
    <property type="component" value="Unassembled WGS sequence"/>
</dbReference>
<evidence type="ECO:0000256" key="3">
    <source>
        <dbReference type="ARBA" id="ARBA00022448"/>
    </source>
</evidence>
<evidence type="ECO:0000313" key="9">
    <source>
        <dbReference type="EMBL" id="RLK52609.1"/>
    </source>
</evidence>
<feature type="transmembrane region" description="Helical" evidence="8">
    <location>
        <begin position="99"/>
        <end position="118"/>
    </location>
</feature>
<dbReference type="RefSeq" id="WP_199692349.1">
    <property type="nucleotide sequence ID" value="NZ_RCDB01000001.1"/>
</dbReference>